<dbReference type="EMBL" id="CP006272">
    <property type="protein sequence ID" value="AGZ44367.1"/>
    <property type="molecule type" value="Genomic_DNA"/>
</dbReference>
<evidence type="ECO:0000313" key="4">
    <source>
        <dbReference type="Proteomes" id="UP000017746"/>
    </source>
</evidence>
<accession>U5W5T1</accession>
<protein>
    <recommendedName>
        <fullName evidence="2">Septum formation-related domain-containing protein</fullName>
    </recommendedName>
</protein>
<feature type="domain" description="Septum formation-related" evidence="2">
    <location>
        <begin position="49"/>
        <end position="268"/>
    </location>
</feature>
<dbReference type="RefSeq" id="WP_023560704.1">
    <property type="nucleotide sequence ID" value="NC_022657.1"/>
</dbReference>
<organism evidence="3 4">
    <name type="scientific">Actinoplanes friuliensis DSM 7358</name>
    <dbReference type="NCBI Taxonomy" id="1246995"/>
    <lineage>
        <taxon>Bacteria</taxon>
        <taxon>Bacillati</taxon>
        <taxon>Actinomycetota</taxon>
        <taxon>Actinomycetes</taxon>
        <taxon>Micromonosporales</taxon>
        <taxon>Micromonosporaceae</taxon>
        <taxon>Actinoplanes</taxon>
    </lineage>
</organism>
<dbReference type="eggNOG" id="ENOG5030VN0">
    <property type="taxonomic scope" value="Bacteria"/>
</dbReference>
<dbReference type="OrthoDB" id="3381205at2"/>
<keyword evidence="1" id="KW-0732">Signal</keyword>
<reference evidence="3 4" key="1">
    <citation type="journal article" date="2014" name="J. Biotechnol.">
        <title>Complete genome sequence of the actinobacterium Actinoplanes friuliensis HAG 010964, producer of the lipopeptide antibiotic friulimycin.</title>
        <authorList>
            <person name="Ruckert C."/>
            <person name="Szczepanowski R."/>
            <person name="Albersmeier A."/>
            <person name="Goesmann A."/>
            <person name="Fischer N."/>
            <person name="Steinkamper A."/>
            <person name="Puhler A."/>
            <person name="Biener R."/>
            <person name="Schwartz D."/>
            <person name="Kalinowski J."/>
        </authorList>
    </citation>
    <scope>NUCLEOTIDE SEQUENCE [LARGE SCALE GENOMIC DNA]</scope>
    <source>
        <strain evidence="3 4">DSM 7358</strain>
    </source>
</reference>
<dbReference type="Pfam" id="PF13845">
    <property type="entry name" value="Septum_form"/>
    <property type="match status" value="1"/>
</dbReference>
<sequence length="292" mass="31334">MRRAPAPLVVLLVALFAAGCSATPPPGTDGDLTDDWAALATPAPFRPAAGQCHEALATTAPVDDYRPVDCAELHVSETFHVGTAADADVVPAPGSPGAKAAFRECSDVAADFLGGPWRSARVAVQVVWPTRSGWAGGARWFRCDVTTADLDGQSRTSREGSLAGELAGPSPLHLACFDPTVDGETVKTMLPVTCAEPHRAEFAGLWKAPDVAYAKLESDIDRSATGCRSVIARFAALPHNDDLQYRSGWISYNPTRTEWLSGERRVRCFIYFAERTFERSLKNAGPRVLPVR</sequence>
<proteinExistence type="predicted"/>
<dbReference type="InterPro" id="IPR026004">
    <property type="entry name" value="Septum_form"/>
</dbReference>
<name>U5W5T1_9ACTN</name>
<keyword evidence="4" id="KW-1185">Reference proteome</keyword>
<dbReference type="PATRIC" id="fig|1246995.3.peg.6182"/>
<dbReference type="HOGENOM" id="CLU_080960_0_0_11"/>
<dbReference type="STRING" id="1246995.AFR_30535"/>
<feature type="signal peptide" evidence="1">
    <location>
        <begin position="1"/>
        <end position="22"/>
    </location>
</feature>
<evidence type="ECO:0000259" key="2">
    <source>
        <dbReference type="Pfam" id="PF13845"/>
    </source>
</evidence>
<evidence type="ECO:0000313" key="3">
    <source>
        <dbReference type="EMBL" id="AGZ44367.1"/>
    </source>
</evidence>
<evidence type="ECO:0000256" key="1">
    <source>
        <dbReference type="SAM" id="SignalP"/>
    </source>
</evidence>
<dbReference type="Proteomes" id="UP000017746">
    <property type="component" value="Chromosome"/>
</dbReference>
<feature type="chain" id="PRO_5004666372" description="Septum formation-related domain-containing protein" evidence="1">
    <location>
        <begin position="23"/>
        <end position="292"/>
    </location>
</feature>
<dbReference type="KEGG" id="afs:AFR_30535"/>
<gene>
    <name evidence="3" type="ORF">AFR_30535</name>
</gene>
<dbReference type="AlphaFoldDB" id="U5W5T1"/>
<dbReference type="PROSITE" id="PS51257">
    <property type="entry name" value="PROKAR_LIPOPROTEIN"/>
    <property type="match status" value="1"/>
</dbReference>